<organism evidence="2 3">
    <name type="scientific">Rhodocista pekingensis</name>
    <dbReference type="NCBI Taxonomy" id="201185"/>
    <lineage>
        <taxon>Bacteria</taxon>
        <taxon>Pseudomonadati</taxon>
        <taxon>Pseudomonadota</taxon>
        <taxon>Alphaproteobacteria</taxon>
        <taxon>Rhodospirillales</taxon>
        <taxon>Azospirillaceae</taxon>
        <taxon>Rhodocista</taxon>
    </lineage>
</organism>
<accession>A0ABW2KUV6</accession>
<proteinExistence type="predicted"/>
<reference evidence="3" key="1">
    <citation type="journal article" date="2019" name="Int. J. Syst. Evol. Microbiol.">
        <title>The Global Catalogue of Microorganisms (GCM) 10K type strain sequencing project: providing services to taxonomists for standard genome sequencing and annotation.</title>
        <authorList>
            <consortium name="The Broad Institute Genomics Platform"/>
            <consortium name="The Broad Institute Genome Sequencing Center for Infectious Disease"/>
            <person name="Wu L."/>
            <person name="Ma J."/>
        </authorList>
    </citation>
    <scope>NUCLEOTIDE SEQUENCE [LARGE SCALE GENOMIC DNA]</scope>
    <source>
        <strain evidence="3">CGMCC 1.16275</strain>
    </source>
</reference>
<protein>
    <submittedName>
        <fullName evidence="2">Helix-turn-helix transcriptional regulator</fullName>
    </submittedName>
</protein>
<dbReference type="EMBL" id="JBHTCM010000009">
    <property type="protein sequence ID" value="MFC7333110.1"/>
    <property type="molecule type" value="Genomic_DNA"/>
</dbReference>
<evidence type="ECO:0000313" key="3">
    <source>
        <dbReference type="Proteomes" id="UP001596456"/>
    </source>
</evidence>
<feature type="domain" description="Helix-turn-helix" evidence="1">
    <location>
        <begin position="96"/>
        <end position="137"/>
    </location>
</feature>
<dbReference type="SUPFAM" id="SSF46955">
    <property type="entry name" value="Putative DNA-binding domain"/>
    <property type="match status" value="1"/>
</dbReference>
<evidence type="ECO:0000313" key="2">
    <source>
        <dbReference type="EMBL" id="MFC7333110.1"/>
    </source>
</evidence>
<dbReference type="RefSeq" id="WP_377357976.1">
    <property type="nucleotide sequence ID" value="NZ_JBHTCM010000009.1"/>
</dbReference>
<sequence length="157" mass="17617">MLGPVAEGKHLETNSLEVCPTSRQHALVFVGESSLPHNFALTKKAVHRPAFDAQASITLIVSSAHAFVVSQSKLPARKDTKMEATKVDVICINQMELAARWRISHRTLERWRWTGEGPKFLKVGGRVVYRLTDIEEYEEMMIRSSTSGVRDAHQFSA</sequence>
<comment type="caution">
    <text evidence="2">The sequence shown here is derived from an EMBL/GenBank/DDBJ whole genome shotgun (WGS) entry which is preliminary data.</text>
</comment>
<name>A0ABW2KUV6_9PROT</name>
<dbReference type="Proteomes" id="UP001596456">
    <property type="component" value="Unassembled WGS sequence"/>
</dbReference>
<dbReference type="InterPro" id="IPR041657">
    <property type="entry name" value="HTH_17"/>
</dbReference>
<evidence type="ECO:0000259" key="1">
    <source>
        <dbReference type="Pfam" id="PF12728"/>
    </source>
</evidence>
<keyword evidence="3" id="KW-1185">Reference proteome</keyword>
<dbReference type="Pfam" id="PF12728">
    <property type="entry name" value="HTH_17"/>
    <property type="match status" value="1"/>
</dbReference>
<dbReference type="InterPro" id="IPR009061">
    <property type="entry name" value="DNA-bd_dom_put_sf"/>
</dbReference>
<gene>
    <name evidence="2" type="ORF">ACFQPS_08040</name>
</gene>